<accession>A0A381XDH1</accession>
<organism evidence="2">
    <name type="scientific">marine metagenome</name>
    <dbReference type="NCBI Taxonomy" id="408172"/>
    <lineage>
        <taxon>unclassified sequences</taxon>
        <taxon>metagenomes</taxon>
        <taxon>ecological metagenomes</taxon>
    </lineage>
</organism>
<dbReference type="EMBL" id="UINC01014613">
    <property type="protein sequence ID" value="SVA62217.1"/>
    <property type="molecule type" value="Genomic_DNA"/>
</dbReference>
<keyword evidence="1" id="KW-1133">Transmembrane helix</keyword>
<proteinExistence type="predicted"/>
<keyword evidence="1" id="KW-0472">Membrane</keyword>
<name>A0A381XDH1_9ZZZZ</name>
<feature type="transmembrane region" description="Helical" evidence="1">
    <location>
        <begin position="6"/>
        <end position="23"/>
    </location>
</feature>
<evidence type="ECO:0000256" key="1">
    <source>
        <dbReference type="SAM" id="Phobius"/>
    </source>
</evidence>
<keyword evidence="1" id="KW-0812">Transmembrane</keyword>
<protein>
    <submittedName>
        <fullName evidence="2">Uncharacterized protein</fullName>
    </submittedName>
</protein>
<gene>
    <name evidence="2" type="ORF">METZ01_LOCUS115071</name>
</gene>
<dbReference type="AlphaFoldDB" id="A0A381XDH1"/>
<sequence>MLESIVIGIGAYLIIGYVIVPLLF</sequence>
<reference evidence="2" key="1">
    <citation type="submission" date="2018-05" db="EMBL/GenBank/DDBJ databases">
        <authorList>
            <person name="Lanie J.A."/>
            <person name="Ng W.-L."/>
            <person name="Kazmierczak K.M."/>
            <person name="Andrzejewski T.M."/>
            <person name="Davidsen T.M."/>
            <person name="Wayne K.J."/>
            <person name="Tettelin H."/>
            <person name="Glass J.I."/>
            <person name="Rusch D."/>
            <person name="Podicherti R."/>
            <person name="Tsui H.-C.T."/>
            <person name="Winkler M.E."/>
        </authorList>
    </citation>
    <scope>NUCLEOTIDE SEQUENCE</scope>
</reference>
<evidence type="ECO:0000313" key="2">
    <source>
        <dbReference type="EMBL" id="SVA62217.1"/>
    </source>
</evidence>